<dbReference type="AlphaFoldDB" id="A0A5C2S987"/>
<dbReference type="PROSITE" id="PS00062">
    <property type="entry name" value="ALDOKETO_REDUCTASE_2"/>
    <property type="match status" value="1"/>
</dbReference>
<evidence type="ECO:0000256" key="2">
    <source>
        <dbReference type="PIRSR" id="PIRSR000097-1"/>
    </source>
</evidence>
<evidence type="ECO:0000313" key="6">
    <source>
        <dbReference type="EMBL" id="RPD60383.1"/>
    </source>
</evidence>
<sequence length="316" mass="34875">MATPTLKLNSGYDIPIIGLGTWQSKPEEVTAAVEYALKECGYRHIDCAWGYGNEKEVGEGIRRSGVPRSEIFVTSKIWATRINDVESALDESLANLGLDYLDLYLVHWPIALNPKGNHPSFPTLPNGHRDVIRDWPLRETWKQMEAMVKKGKVRSIGVSNFSERVLEQEILPYAEIVPAVDQCELHLYNPQHKFIAYLKSKGIVPQAYSPLGSSNSPLLQDETAAAIAKDRGLQVSDVLLGYLVAKDIVTLPKSVTPARIKANLEGALAAAKKLTPDDIEKLDGVAAAGKQLRLIQPPWGVDLGFENWPVKYASPL</sequence>
<proteinExistence type="predicted"/>
<keyword evidence="7" id="KW-1185">Reference proteome</keyword>
<dbReference type="InterPro" id="IPR036812">
    <property type="entry name" value="NAD(P)_OxRdtase_dom_sf"/>
</dbReference>
<dbReference type="PIRSF" id="PIRSF000097">
    <property type="entry name" value="AKR"/>
    <property type="match status" value="1"/>
</dbReference>
<dbReference type="Pfam" id="PF00248">
    <property type="entry name" value="Aldo_ket_red"/>
    <property type="match status" value="1"/>
</dbReference>
<name>A0A5C2S987_9APHY</name>
<dbReference type="EMBL" id="ML122266">
    <property type="protein sequence ID" value="RPD60383.1"/>
    <property type="molecule type" value="Genomic_DNA"/>
</dbReference>
<protein>
    <submittedName>
        <fullName evidence="6">Aldo/keto reductase</fullName>
    </submittedName>
</protein>
<feature type="domain" description="NADP-dependent oxidoreductase" evidence="5">
    <location>
        <begin position="17"/>
        <end position="285"/>
    </location>
</feature>
<dbReference type="SUPFAM" id="SSF51430">
    <property type="entry name" value="NAD(P)-linked oxidoreductase"/>
    <property type="match status" value="1"/>
</dbReference>
<dbReference type="PROSITE" id="PS00798">
    <property type="entry name" value="ALDOKETO_REDUCTASE_1"/>
    <property type="match status" value="1"/>
</dbReference>
<evidence type="ECO:0000256" key="4">
    <source>
        <dbReference type="PIRSR" id="PIRSR000097-3"/>
    </source>
</evidence>
<gene>
    <name evidence="6" type="ORF">L227DRAFT_575452</name>
</gene>
<evidence type="ECO:0000259" key="5">
    <source>
        <dbReference type="Pfam" id="PF00248"/>
    </source>
</evidence>
<evidence type="ECO:0000256" key="1">
    <source>
        <dbReference type="ARBA" id="ARBA00023002"/>
    </source>
</evidence>
<feature type="binding site" evidence="3">
    <location>
        <position position="107"/>
    </location>
    <ligand>
        <name>substrate</name>
    </ligand>
</feature>
<dbReference type="PANTHER" id="PTHR11732">
    <property type="entry name" value="ALDO/KETO REDUCTASE"/>
    <property type="match status" value="1"/>
</dbReference>
<organism evidence="6 7">
    <name type="scientific">Lentinus tigrinus ALCF2SS1-6</name>
    <dbReference type="NCBI Taxonomy" id="1328759"/>
    <lineage>
        <taxon>Eukaryota</taxon>
        <taxon>Fungi</taxon>
        <taxon>Dikarya</taxon>
        <taxon>Basidiomycota</taxon>
        <taxon>Agaricomycotina</taxon>
        <taxon>Agaricomycetes</taxon>
        <taxon>Polyporales</taxon>
        <taxon>Polyporaceae</taxon>
        <taxon>Lentinus</taxon>
    </lineage>
</organism>
<dbReference type="InterPro" id="IPR023210">
    <property type="entry name" value="NADP_OxRdtase_dom"/>
</dbReference>
<feature type="site" description="Lowers pKa of active site Tyr" evidence="4">
    <location>
        <position position="76"/>
    </location>
</feature>
<dbReference type="Proteomes" id="UP000313359">
    <property type="component" value="Unassembled WGS sequence"/>
</dbReference>
<feature type="active site" description="Proton donor" evidence="2">
    <location>
        <position position="51"/>
    </location>
</feature>
<evidence type="ECO:0000256" key="3">
    <source>
        <dbReference type="PIRSR" id="PIRSR000097-2"/>
    </source>
</evidence>
<dbReference type="InterPro" id="IPR018170">
    <property type="entry name" value="Aldo/ket_reductase_CS"/>
</dbReference>
<dbReference type="STRING" id="1328759.A0A5C2S987"/>
<dbReference type="InterPro" id="IPR020471">
    <property type="entry name" value="AKR"/>
</dbReference>
<accession>A0A5C2S987</accession>
<dbReference type="OrthoDB" id="416253at2759"/>
<evidence type="ECO:0000313" key="7">
    <source>
        <dbReference type="Proteomes" id="UP000313359"/>
    </source>
</evidence>
<keyword evidence="1" id="KW-0560">Oxidoreductase</keyword>
<dbReference type="GO" id="GO:0016616">
    <property type="term" value="F:oxidoreductase activity, acting on the CH-OH group of donors, NAD or NADP as acceptor"/>
    <property type="evidence" value="ECO:0007669"/>
    <property type="project" value="UniProtKB-ARBA"/>
</dbReference>
<dbReference type="Gene3D" id="3.20.20.100">
    <property type="entry name" value="NADP-dependent oxidoreductase domain"/>
    <property type="match status" value="1"/>
</dbReference>
<dbReference type="FunFam" id="3.20.20.100:FF:000002">
    <property type="entry name" value="2,5-diketo-D-gluconic acid reductase A"/>
    <property type="match status" value="1"/>
</dbReference>
<reference evidence="6" key="1">
    <citation type="journal article" date="2018" name="Genome Biol. Evol.">
        <title>Genomics and development of Lentinus tigrinus, a white-rot wood-decaying mushroom with dimorphic fruiting bodies.</title>
        <authorList>
            <person name="Wu B."/>
            <person name="Xu Z."/>
            <person name="Knudson A."/>
            <person name="Carlson A."/>
            <person name="Chen N."/>
            <person name="Kovaka S."/>
            <person name="LaButti K."/>
            <person name="Lipzen A."/>
            <person name="Pennachio C."/>
            <person name="Riley R."/>
            <person name="Schakwitz W."/>
            <person name="Umezawa K."/>
            <person name="Ohm R.A."/>
            <person name="Grigoriev I.V."/>
            <person name="Nagy L.G."/>
            <person name="Gibbons J."/>
            <person name="Hibbett D."/>
        </authorList>
    </citation>
    <scope>NUCLEOTIDE SEQUENCE [LARGE SCALE GENOMIC DNA]</scope>
    <source>
        <strain evidence="6">ALCF2SS1-6</strain>
    </source>
</reference>
<dbReference type="PRINTS" id="PR00069">
    <property type="entry name" value="ALDKETRDTASE"/>
</dbReference>